<evidence type="ECO:0000313" key="2">
    <source>
        <dbReference type="EMBL" id="ALA60218.1"/>
    </source>
</evidence>
<reference evidence="2 3" key="1">
    <citation type="journal article" date="2015" name="Proc. Natl. Acad. Sci. U.S.A.">
        <title>Expanded metabolic versatility of ubiquitous nitrite-oxidizing bacteria from the genus Nitrospira.</title>
        <authorList>
            <person name="Koch H."/>
            <person name="Lucker S."/>
            <person name="Albertsen M."/>
            <person name="Kitzinger K."/>
            <person name="Herbold C."/>
            <person name="Spieck E."/>
            <person name="Nielsen P.H."/>
            <person name="Wagner M."/>
            <person name="Daims H."/>
        </authorList>
    </citation>
    <scope>NUCLEOTIDE SEQUENCE [LARGE SCALE GENOMIC DNA]</scope>
    <source>
        <strain evidence="2 3">NSP M-1</strain>
    </source>
</reference>
<dbReference type="SUPFAM" id="SSF49503">
    <property type="entry name" value="Cupredoxins"/>
    <property type="match status" value="1"/>
</dbReference>
<evidence type="ECO:0000313" key="3">
    <source>
        <dbReference type="Proteomes" id="UP000069205"/>
    </source>
</evidence>
<name>A0A0K2GGX5_NITMO</name>
<gene>
    <name evidence="2" type="ORF">NITMOv2_3829</name>
</gene>
<dbReference type="KEGG" id="nmv:NITMOv2_3829"/>
<dbReference type="Gene3D" id="2.60.40.420">
    <property type="entry name" value="Cupredoxins - blue copper proteins"/>
    <property type="match status" value="1"/>
</dbReference>
<dbReference type="PATRIC" id="fig|42253.5.peg.3772"/>
<dbReference type="EMBL" id="CP011801">
    <property type="protein sequence ID" value="ALA60218.1"/>
    <property type="molecule type" value="Genomic_DNA"/>
</dbReference>
<organism evidence="2 3">
    <name type="scientific">Nitrospira moscoviensis</name>
    <dbReference type="NCBI Taxonomy" id="42253"/>
    <lineage>
        <taxon>Bacteria</taxon>
        <taxon>Pseudomonadati</taxon>
        <taxon>Nitrospirota</taxon>
        <taxon>Nitrospiria</taxon>
        <taxon>Nitrospirales</taxon>
        <taxon>Nitrospiraceae</taxon>
        <taxon>Nitrospira</taxon>
    </lineage>
</organism>
<dbReference type="InterPro" id="IPR028096">
    <property type="entry name" value="EfeO_Cupredoxin"/>
</dbReference>
<evidence type="ECO:0000259" key="1">
    <source>
        <dbReference type="Pfam" id="PF13473"/>
    </source>
</evidence>
<protein>
    <submittedName>
        <fullName evidence="2">Putative Blue copper protein (Modular protein)</fullName>
    </submittedName>
</protein>
<proteinExistence type="predicted"/>
<sequence length="167" mass="18401">MPGVDRAALGARGIAPIEAFIIRRGTAMKTESLWAWCLVLGLAWASGWQTAGPLLAQSEQVVEVTIKDFKFLTKQPTLRLGVATVIKIRNEDPERHDFGSTMFDGIPAQIEKDGVIVYGRGLAGVYLDPKRDATVRFNMSRPGRHEFRCSIHPNMAGELLLLNVEAV</sequence>
<keyword evidence="3" id="KW-1185">Reference proteome</keyword>
<feature type="domain" description="EfeO-type cupredoxin-like" evidence="1">
    <location>
        <begin position="40"/>
        <end position="159"/>
    </location>
</feature>
<dbReference type="InterPro" id="IPR008972">
    <property type="entry name" value="Cupredoxin"/>
</dbReference>
<dbReference type="AlphaFoldDB" id="A0A0K2GGX5"/>
<dbReference type="Pfam" id="PF13473">
    <property type="entry name" value="Cupredoxin_1"/>
    <property type="match status" value="1"/>
</dbReference>
<accession>A0A0K2GGX5</accession>
<dbReference type="STRING" id="42253.NITMOv2_3829"/>
<dbReference type="Proteomes" id="UP000069205">
    <property type="component" value="Chromosome"/>
</dbReference>